<dbReference type="SUPFAM" id="SSF50630">
    <property type="entry name" value="Acid proteases"/>
    <property type="match status" value="1"/>
</dbReference>
<accession>A0A0F4GXL4</accession>
<dbReference type="PANTHER" id="PTHR47966">
    <property type="entry name" value="BETA-SITE APP-CLEAVING ENZYME, ISOFORM A-RELATED"/>
    <property type="match status" value="1"/>
</dbReference>
<dbReference type="EMBL" id="LAFY01000080">
    <property type="protein sequence ID" value="KJY02185.1"/>
    <property type="molecule type" value="Genomic_DNA"/>
</dbReference>
<evidence type="ECO:0000256" key="2">
    <source>
        <dbReference type="PIRSR" id="PIRSR601461-1"/>
    </source>
</evidence>
<comment type="caution">
    <text evidence="5">The sequence shown here is derived from an EMBL/GenBank/DDBJ whole genome shotgun (WGS) entry which is preliminary data.</text>
</comment>
<keyword evidence="6" id="KW-1185">Reference proteome</keyword>
<dbReference type="PROSITE" id="PS51767">
    <property type="entry name" value="PEPTIDASE_A1"/>
    <property type="match status" value="1"/>
</dbReference>
<feature type="signal peptide" evidence="3">
    <location>
        <begin position="1"/>
        <end position="22"/>
    </location>
</feature>
<dbReference type="OrthoDB" id="15189at2759"/>
<dbReference type="STRING" id="1047168.A0A0F4GXL4"/>
<comment type="similarity">
    <text evidence="1">Belongs to the peptidase A1 family.</text>
</comment>
<feature type="chain" id="PRO_5002469109" description="Peptidase A1 domain-containing protein" evidence="3">
    <location>
        <begin position="23"/>
        <end position="469"/>
    </location>
</feature>
<dbReference type="GO" id="GO:0004190">
    <property type="term" value="F:aspartic-type endopeptidase activity"/>
    <property type="evidence" value="ECO:0007669"/>
    <property type="project" value="InterPro"/>
</dbReference>
<dbReference type="InterPro" id="IPR001461">
    <property type="entry name" value="Aspartic_peptidase_A1"/>
</dbReference>
<proteinExistence type="inferred from homology"/>
<evidence type="ECO:0000256" key="3">
    <source>
        <dbReference type="SAM" id="SignalP"/>
    </source>
</evidence>
<organism evidence="5 6">
    <name type="scientific">Zymoseptoria brevis</name>
    <dbReference type="NCBI Taxonomy" id="1047168"/>
    <lineage>
        <taxon>Eukaryota</taxon>
        <taxon>Fungi</taxon>
        <taxon>Dikarya</taxon>
        <taxon>Ascomycota</taxon>
        <taxon>Pezizomycotina</taxon>
        <taxon>Dothideomycetes</taxon>
        <taxon>Dothideomycetidae</taxon>
        <taxon>Mycosphaerellales</taxon>
        <taxon>Mycosphaerellaceae</taxon>
        <taxon>Zymoseptoria</taxon>
    </lineage>
</organism>
<dbReference type="CDD" id="cd05471">
    <property type="entry name" value="pepsin_like"/>
    <property type="match status" value="1"/>
</dbReference>
<dbReference type="Proteomes" id="UP000033647">
    <property type="component" value="Unassembled WGS sequence"/>
</dbReference>
<dbReference type="GO" id="GO:0006508">
    <property type="term" value="P:proteolysis"/>
    <property type="evidence" value="ECO:0007669"/>
    <property type="project" value="InterPro"/>
</dbReference>
<feature type="active site" evidence="2">
    <location>
        <position position="114"/>
    </location>
</feature>
<dbReference type="InterPro" id="IPR021109">
    <property type="entry name" value="Peptidase_aspartic_dom_sf"/>
</dbReference>
<dbReference type="Gene3D" id="2.40.70.10">
    <property type="entry name" value="Acid Proteases"/>
    <property type="match status" value="2"/>
</dbReference>
<dbReference type="PANTHER" id="PTHR47966:SF47">
    <property type="entry name" value="ENDOPEPTIDASE, PUTATIVE (AFU_ORTHOLOGUE AFUA_3G01220)-RELATED"/>
    <property type="match status" value="1"/>
</dbReference>
<evidence type="ECO:0000256" key="1">
    <source>
        <dbReference type="ARBA" id="ARBA00007447"/>
    </source>
</evidence>
<dbReference type="PRINTS" id="PR00792">
    <property type="entry name" value="PEPSIN"/>
</dbReference>
<evidence type="ECO:0000313" key="5">
    <source>
        <dbReference type="EMBL" id="KJY02185.1"/>
    </source>
</evidence>
<evidence type="ECO:0000313" key="6">
    <source>
        <dbReference type="Proteomes" id="UP000033647"/>
    </source>
</evidence>
<dbReference type="InterPro" id="IPR034164">
    <property type="entry name" value="Pepsin-like_dom"/>
</dbReference>
<protein>
    <recommendedName>
        <fullName evidence="4">Peptidase A1 domain-containing protein</fullName>
    </recommendedName>
</protein>
<reference evidence="5 6" key="1">
    <citation type="submission" date="2015-03" db="EMBL/GenBank/DDBJ databases">
        <title>RNA-seq based gene annotation and comparative genomics of four Zymoseptoria species reveal species-specific pathogenicity related genes and transposable element activity.</title>
        <authorList>
            <person name="Grandaubert J."/>
            <person name="Bhattacharyya A."/>
            <person name="Stukenbrock E.H."/>
        </authorList>
    </citation>
    <scope>NUCLEOTIDE SEQUENCE [LARGE SCALE GENOMIC DNA]</scope>
    <source>
        <strain evidence="5 6">Zb18110</strain>
    </source>
</reference>
<feature type="domain" description="Peptidase A1" evidence="4">
    <location>
        <begin position="98"/>
        <end position="464"/>
    </location>
</feature>
<keyword evidence="3" id="KW-0732">Signal</keyword>
<sequence length="469" mass="50086">MHDSLSLGSLSALAHLVTFVSAGISAGAAGSESLGDASQLERGRGLHGLELDVDLNTLLIADLGIAITDSVLPLVSLDVELTQGGSGPLDNVAAGAAYALTVNIDSSDYQVLFDTGSSDLFLAKHNFVCEDADGASVEQNECPLRAGPEAFSQGTIEDQLFNISYGDGSFATGDFGYGTVSYGGITVPKQQFALINTAYWPNGNNFTSGIIGFAFPNNTAAYYTDPTRNNHSNIPYNPWLFSAIDDGDIAPAQFTVGLYRRGKNDTNGSPGGFLALGGAPQPATLPYTGVWASSPIVPNTNPDLGRLGDYLYYSFHPDGFTVNGEYFKWTPPTQKDIGPVPSVVDSGTPVSQLPLNIIQAIIRTFDPVPFPNPFANFWYLPPCNATLPEISFRIGGKDFAINPRDVLLNDALGENPDDESCLLGFQPLWTSPDDHYPPTPIFGANFMRNAVVVHDLENLQLIFGGVDWN</sequence>
<name>A0A0F4GXL4_9PEZI</name>
<dbReference type="InterPro" id="IPR033121">
    <property type="entry name" value="PEPTIDASE_A1"/>
</dbReference>
<dbReference type="AlphaFoldDB" id="A0A0F4GXL4"/>
<feature type="active site" evidence="2">
    <location>
        <position position="345"/>
    </location>
</feature>
<evidence type="ECO:0000259" key="4">
    <source>
        <dbReference type="PROSITE" id="PS51767"/>
    </source>
</evidence>
<dbReference type="Pfam" id="PF00026">
    <property type="entry name" value="Asp"/>
    <property type="match status" value="1"/>
</dbReference>
<gene>
    <name evidence="5" type="ORF">TI39_contig83g00001</name>
</gene>
<dbReference type="GO" id="GO:0000324">
    <property type="term" value="C:fungal-type vacuole"/>
    <property type="evidence" value="ECO:0007669"/>
    <property type="project" value="TreeGrafter"/>
</dbReference>